<dbReference type="STRING" id="553469.SAMN04487947_3009"/>
<feature type="domain" description="DUF7344" evidence="1">
    <location>
        <begin position="39"/>
        <end position="116"/>
    </location>
</feature>
<dbReference type="InterPro" id="IPR011991">
    <property type="entry name" value="ArsR-like_HTH"/>
</dbReference>
<keyword evidence="2" id="KW-0238">DNA-binding</keyword>
<dbReference type="CDD" id="cd00090">
    <property type="entry name" value="HTH_ARSR"/>
    <property type="match status" value="1"/>
</dbReference>
<organism evidence="2 3">
    <name type="scientific">Halogeometricum rufum</name>
    <dbReference type="NCBI Taxonomy" id="553469"/>
    <lineage>
        <taxon>Archaea</taxon>
        <taxon>Methanobacteriati</taxon>
        <taxon>Methanobacteriota</taxon>
        <taxon>Stenosarchaea group</taxon>
        <taxon>Halobacteria</taxon>
        <taxon>Halobacteriales</taxon>
        <taxon>Haloferacaceae</taxon>
        <taxon>Halogeometricum</taxon>
    </lineage>
</organism>
<proteinExistence type="predicted"/>
<dbReference type="Proteomes" id="UP000198531">
    <property type="component" value="Unassembled WGS sequence"/>
</dbReference>
<dbReference type="Gene3D" id="1.10.10.10">
    <property type="entry name" value="Winged helix-like DNA-binding domain superfamily/Winged helix DNA-binding domain"/>
    <property type="match status" value="1"/>
</dbReference>
<dbReference type="InterPro" id="IPR036390">
    <property type="entry name" value="WH_DNA-bd_sf"/>
</dbReference>
<evidence type="ECO:0000313" key="3">
    <source>
        <dbReference type="Proteomes" id="UP000198531"/>
    </source>
</evidence>
<dbReference type="InterPro" id="IPR036388">
    <property type="entry name" value="WH-like_DNA-bd_sf"/>
</dbReference>
<reference evidence="3" key="1">
    <citation type="submission" date="2016-10" db="EMBL/GenBank/DDBJ databases">
        <authorList>
            <person name="Varghese N."/>
            <person name="Submissions S."/>
        </authorList>
    </citation>
    <scope>NUCLEOTIDE SEQUENCE [LARGE SCALE GENOMIC DNA]</scope>
    <source>
        <strain evidence="3">CGMCC 1.7736</strain>
    </source>
</reference>
<accession>A0A1I6I7H8</accession>
<protein>
    <submittedName>
        <fullName evidence="2">DNA-binding transcriptional regulator, ArsR family</fullName>
    </submittedName>
</protein>
<dbReference type="EMBL" id="FOYT01000002">
    <property type="protein sequence ID" value="SFR62707.1"/>
    <property type="molecule type" value="Genomic_DNA"/>
</dbReference>
<dbReference type="SUPFAM" id="SSF46785">
    <property type="entry name" value="Winged helix' DNA-binding domain"/>
    <property type="match status" value="1"/>
</dbReference>
<sequence length="143" mass="16154">MTEVGIHMTEDGDPTVPLSEYEGYDWNCLDGVPSADDLFSVLSHEERRRLLWFLLERPETTVEELADVLVGWRLRDDDFVGEGERRSVLVSLHHHHLPMLAKSGLVTYDADSGSVEFSPPPAPIQVLIKFSYQYDNAVDVPEA</sequence>
<evidence type="ECO:0000259" key="1">
    <source>
        <dbReference type="Pfam" id="PF24035"/>
    </source>
</evidence>
<dbReference type="Pfam" id="PF24035">
    <property type="entry name" value="DUF7344"/>
    <property type="match status" value="1"/>
</dbReference>
<name>A0A1I6I7H8_9EURY</name>
<dbReference type="GO" id="GO:0003677">
    <property type="term" value="F:DNA binding"/>
    <property type="evidence" value="ECO:0007669"/>
    <property type="project" value="UniProtKB-KW"/>
</dbReference>
<evidence type="ECO:0000313" key="2">
    <source>
        <dbReference type="EMBL" id="SFR62707.1"/>
    </source>
</evidence>
<keyword evidence="3" id="KW-1185">Reference proteome</keyword>
<dbReference type="AlphaFoldDB" id="A0A1I6I7H8"/>
<gene>
    <name evidence="2" type="ORF">SAMN04487947_3009</name>
</gene>
<dbReference type="InterPro" id="IPR055768">
    <property type="entry name" value="DUF7344"/>
</dbReference>